<dbReference type="STRING" id="1202768.SAMN05216285_4169"/>
<dbReference type="RefSeq" id="WP_049991466.1">
    <property type="nucleotide sequence ID" value="NZ_FOIS01000007.1"/>
</dbReference>
<proteinExistence type="predicted"/>
<accession>A0A1I0QZ79</accession>
<evidence type="ECO:0000313" key="3">
    <source>
        <dbReference type="Proteomes" id="UP000183275"/>
    </source>
</evidence>
<reference evidence="3" key="1">
    <citation type="submission" date="2016-10" db="EMBL/GenBank/DDBJ databases">
        <authorList>
            <person name="Varghese N."/>
        </authorList>
    </citation>
    <scope>NUCLEOTIDE SEQUENCE [LARGE SCALE GENOMIC DNA]</scope>
    <source>
        <strain evidence="3">CGMCC 1.12284</strain>
    </source>
</reference>
<name>A0A1I0QZ79_9EURY</name>
<dbReference type="EMBL" id="FOIS01000007">
    <property type="protein sequence ID" value="SEW32913.1"/>
    <property type="molecule type" value="Genomic_DNA"/>
</dbReference>
<dbReference type="Proteomes" id="UP000183275">
    <property type="component" value="Unassembled WGS sequence"/>
</dbReference>
<keyword evidence="3" id="KW-1185">Reference proteome</keyword>
<gene>
    <name evidence="2" type="ORF">SAMN05216285_4169</name>
</gene>
<protein>
    <submittedName>
        <fullName evidence="2">Uncharacterized protein</fullName>
    </submittedName>
</protein>
<dbReference type="AlphaFoldDB" id="A0A1I0QZ79"/>
<evidence type="ECO:0000313" key="2">
    <source>
        <dbReference type="EMBL" id="SEW32913.1"/>
    </source>
</evidence>
<sequence length="136" mass="15065">MATHDHHETLEPTETDRDRGRALVPRLREAGLTLFDAATTSLDLRPSPSVCPDGDWLCDEDLPLRKTWSRRGQADHIQLTSGGLSGLWTVTHQLPDGRSEVIASDLEREAAYARAEQYMADLDSVARANRTGRAAE</sequence>
<evidence type="ECO:0000256" key="1">
    <source>
        <dbReference type="SAM" id="MobiDB-lite"/>
    </source>
</evidence>
<feature type="region of interest" description="Disordered" evidence="1">
    <location>
        <begin position="1"/>
        <end position="21"/>
    </location>
</feature>
<organism evidence="2 3">
    <name type="scientific">Natrinema salifodinae</name>
    <dbReference type="NCBI Taxonomy" id="1202768"/>
    <lineage>
        <taxon>Archaea</taxon>
        <taxon>Methanobacteriati</taxon>
        <taxon>Methanobacteriota</taxon>
        <taxon>Stenosarchaea group</taxon>
        <taxon>Halobacteria</taxon>
        <taxon>Halobacteriales</taxon>
        <taxon>Natrialbaceae</taxon>
        <taxon>Natrinema</taxon>
    </lineage>
</organism>